<gene>
    <name evidence="1" type="ORF">MOTC310_02355</name>
</gene>
<dbReference type="Proteomes" id="UP001355206">
    <property type="component" value="Unassembled WGS sequence"/>
</dbReference>
<proteinExistence type="predicted"/>
<name>A0ABU7TI10_9HYPH</name>
<organism evidence="1 2">
    <name type="scientific">Methylobacterium oryzae</name>
    <dbReference type="NCBI Taxonomy" id="334852"/>
    <lineage>
        <taxon>Bacteria</taxon>
        <taxon>Pseudomonadati</taxon>
        <taxon>Pseudomonadota</taxon>
        <taxon>Alphaproteobacteria</taxon>
        <taxon>Hyphomicrobiales</taxon>
        <taxon>Methylobacteriaceae</taxon>
        <taxon>Methylobacterium</taxon>
    </lineage>
</organism>
<reference evidence="1 2" key="1">
    <citation type="journal article" date="2012" name="Genet. Mol. Biol.">
        <title>Analysis of 16S rRNA and mxaF genes revealing insights into Methylobacterium niche-specific plant association.</title>
        <authorList>
            <person name="Dourado M.N."/>
            <person name="Andreote F.D."/>
            <person name="Dini-Andreote F."/>
            <person name="Conti R."/>
            <person name="Araujo J.M."/>
            <person name="Araujo W.L."/>
        </authorList>
    </citation>
    <scope>NUCLEOTIDE SEQUENCE [LARGE SCALE GENOMIC DNA]</scope>
    <source>
        <strain evidence="1 2">TC3-10</strain>
    </source>
</reference>
<dbReference type="EMBL" id="MLCA01000001">
    <property type="protein sequence ID" value="MEE7489375.1"/>
    <property type="molecule type" value="Genomic_DNA"/>
</dbReference>
<keyword evidence="1" id="KW-0396">Initiation factor</keyword>
<keyword evidence="2" id="KW-1185">Reference proteome</keyword>
<evidence type="ECO:0000313" key="2">
    <source>
        <dbReference type="Proteomes" id="UP001355206"/>
    </source>
</evidence>
<protein>
    <submittedName>
        <fullName evidence="1">Translation initiation factor IF-2</fullName>
    </submittedName>
</protein>
<comment type="caution">
    <text evidence="1">The sequence shown here is derived from an EMBL/GenBank/DDBJ whole genome shotgun (WGS) entry which is preliminary data.</text>
</comment>
<keyword evidence="1" id="KW-0648">Protein biosynthesis</keyword>
<evidence type="ECO:0000313" key="1">
    <source>
        <dbReference type="EMBL" id="MEE7489375.1"/>
    </source>
</evidence>
<sequence length="68" mass="7662">MPAVTLSSSPAVVDSTPRPDFRPSLLGTWLRRIRTRRALAALHPDQARDAGLEPWELRAEIGKPFWRA</sequence>
<dbReference type="GO" id="GO:0003743">
    <property type="term" value="F:translation initiation factor activity"/>
    <property type="evidence" value="ECO:0007669"/>
    <property type="project" value="UniProtKB-KW"/>
</dbReference>
<dbReference type="RefSeq" id="WP_331300657.1">
    <property type="nucleotide sequence ID" value="NZ_MLCA01000001.1"/>
</dbReference>
<accession>A0ABU7TI10</accession>